<evidence type="ECO:0000313" key="7">
    <source>
        <dbReference type="EMBL" id="KAF2745253.1"/>
    </source>
</evidence>
<keyword evidence="3 6" id="KW-1133">Transmembrane helix</keyword>
<feature type="region of interest" description="Disordered" evidence="5">
    <location>
        <begin position="1"/>
        <end position="79"/>
    </location>
</feature>
<feature type="transmembrane region" description="Helical" evidence="6">
    <location>
        <begin position="546"/>
        <end position="564"/>
    </location>
</feature>
<evidence type="ECO:0000256" key="1">
    <source>
        <dbReference type="ARBA" id="ARBA00004141"/>
    </source>
</evidence>
<feature type="transmembrane region" description="Helical" evidence="6">
    <location>
        <begin position="376"/>
        <end position="396"/>
    </location>
</feature>
<evidence type="ECO:0000256" key="6">
    <source>
        <dbReference type="SAM" id="Phobius"/>
    </source>
</evidence>
<comment type="subcellular location">
    <subcellularLocation>
        <location evidence="1">Membrane</location>
        <topology evidence="1">Multi-pass membrane protein</topology>
    </subcellularLocation>
</comment>
<dbReference type="PANTHER" id="PTHR11785">
    <property type="entry name" value="AMINO ACID TRANSPORTER"/>
    <property type="match status" value="1"/>
</dbReference>
<proteinExistence type="predicted"/>
<organism evidence="7 8">
    <name type="scientific">Sporormia fimetaria CBS 119925</name>
    <dbReference type="NCBI Taxonomy" id="1340428"/>
    <lineage>
        <taxon>Eukaryota</taxon>
        <taxon>Fungi</taxon>
        <taxon>Dikarya</taxon>
        <taxon>Ascomycota</taxon>
        <taxon>Pezizomycotina</taxon>
        <taxon>Dothideomycetes</taxon>
        <taxon>Pleosporomycetidae</taxon>
        <taxon>Pleosporales</taxon>
        <taxon>Sporormiaceae</taxon>
        <taxon>Sporormia</taxon>
    </lineage>
</organism>
<evidence type="ECO:0000256" key="4">
    <source>
        <dbReference type="ARBA" id="ARBA00023136"/>
    </source>
</evidence>
<name>A0A6A6V5B0_9PLEO</name>
<keyword evidence="4 6" id="KW-0472">Membrane</keyword>
<feature type="transmembrane region" description="Helical" evidence="6">
    <location>
        <begin position="336"/>
        <end position="356"/>
    </location>
</feature>
<feature type="transmembrane region" description="Helical" evidence="6">
    <location>
        <begin position="487"/>
        <end position="509"/>
    </location>
</feature>
<protein>
    <submittedName>
        <fullName evidence="7">Amino acid transporter</fullName>
    </submittedName>
</protein>
<evidence type="ECO:0000313" key="8">
    <source>
        <dbReference type="Proteomes" id="UP000799440"/>
    </source>
</evidence>
<dbReference type="Pfam" id="PF13520">
    <property type="entry name" value="AA_permease_2"/>
    <property type="match status" value="1"/>
</dbReference>
<feature type="transmembrane region" description="Helical" evidence="6">
    <location>
        <begin position="116"/>
        <end position="140"/>
    </location>
</feature>
<feature type="transmembrane region" description="Helical" evidence="6">
    <location>
        <begin position="521"/>
        <end position="540"/>
    </location>
</feature>
<dbReference type="EMBL" id="MU006583">
    <property type="protein sequence ID" value="KAF2745253.1"/>
    <property type="molecule type" value="Genomic_DNA"/>
</dbReference>
<reference evidence="7" key="1">
    <citation type="journal article" date="2020" name="Stud. Mycol.">
        <title>101 Dothideomycetes genomes: a test case for predicting lifestyles and emergence of pathogens.</title>
        <authorList>
            <person name="Haridas S."/>
            <person name="Albert R."/>
            <person name="Binder M."/>
            <person name="Bloem J."/>
            <person name="Labutti K."/>
            <person name="Salamov A."/>
            <person name="Andreopoulos B."/>
            <person name="Baker S."/>
            <person name="Barry K."/>
            <person name="Bills G."/>
            <person name="Bluhm B."/>
            <person name="Cannon C."/>
            <person name="Castanera R."/>
            <person name="Culley D."/>
            <person name="Daum C."/>
            <person name="Ezra D."/>
            <person name="Gonzalez J."/>
            <person name="Henrissat B."/>
            <person name="Kuo A."/>
            <person name="Liang C."/>
            <person name="Lipzen A."/>
            <person name="Lutzoni F."/>
            <person name="Magnuson J."/>
            <person name="Mondo S."/>
            <person name="Nolan M."/>
            <person name="Ohm R."/>
            <person name="Pangilinan J."/>
            <person name="Park H.-J."/>
            <person name="Ramirez L."/>
            <person name="Alfaro M."/>
            <person name="Sun H."/>
            <person name="Tritt A."/>
            <person name="Yoshinaga Y."/>
            <person name="Zwiers L.-H."/>
            <person name="Turgeon B."/>
            <person name="Goodwin S."/>
            <person name="Spatafora J."/>
            <person name="Crous P."/>
            <person name="Grigoriev I."/>
        </authorList>
    </citation>
    <scope>NUCLEOTIDE SEQUENCE</scope>
    <source>
        <strain evidence="7">CBS 119925</strain>
    </source>
</reference>
<feature type="compositionally biased region" description="Low complexity" evidence="5">
    <location>
        <begin position="29"/>
        <end position="39"/>
    </location>
</feature>
<dbReference type="AlphaFoldDB" id="A0A6A6V5B0"/>
<gene>
    <name evidence="7" type="ORF">M011DRAFT_469637</name>
</gene>
<dbReference type="InterPro" id="IPR050598">
    <property type="entry name" value="AminoAcid_Transporter"/>
</dbReference>
<dbReference type="PANTHER" id="PTHR11785:SF402">
    <property type="entry name" value="AMINO ACID TRANSPORTER (EUROFUNG)"/>
    <property type="match status" value="1"/>
</dbReference>
<dbReference type="InterPro" id="IPR002293">
    <property type="entry name" value="AA/rel_permease1"/>
</dbReference>
<feature type="transmembrane region" description="Helical" evidence="6">
    <location>
        <begin position="86"/>
        <end position="104"/>
    </location>
</feature>
<accession>A0A6A6V5B0</accession>
<dbReference type="OrthoDB" id="10062876at2759"/>
<feature type="transmembrane region" description="Helical" evidence="6">
    <location>
        <begin position="204"/>
        <end position="221"/>
    </location>
</feature>
<evidence type="ECO:0000256" key="3">
    <source>
        <dbReference type="ARBA" id="ARBA00022989"/>
    </source>
</evidence>
<dbReference type="Gene3D" id="1.20.1740.10">
    <property type="entry name" value="Amino acid/polyamine transporter I"/>
    <property type="match status" value="1"/>
</dbReference>
<feature type="transmembrane region" description="Helical" evidence="6">
    <location>
        <begin position="152"/>
        <end position="172"/>
    </location>
</feature>
<evidence type="ECO:0000256" key="5">
    <source>
        <dbReference type="SAM" id="MobiDB-lite"/>
    </source>
</evidence>
<feature type="transmembrane region" description="Helical" evidence="6">
    <location>
        <begin position="458"/>
        <end position="481"/>
    </location>
</feature>
<dbReference type="GO" id="GO:0016020">
    <property type="term" value="C:membrane"/>
    <property type="evidence" value="ECO:0007669"/>
    <property type="project" value="UniProtKB-SubCell"/>
</dbReference>
<dbReference type="Proteomes" id="UP000799440">
    <property type="component" value="Unassembled WGS sequence"/>
</dbReference>
<keyword evidence="8" id="KW-1185">Reference proteome</keyword>
<dbReference type="PIRSF" id="PIRSF006060">
    <property type="entry name" value="AA_transporter"/>
    <property type="match status" value="1"/>
</dbReference>
<sequence length="567" mass="60547">MVARDDCKARGPQLDSQPLPHPTAEISSHHSSTPCTSSPAMARRGKANETEPLLAEQPESRSRCASPVSTIDGHERRNGPQQLSTWHAFAILVGIQIGSGIFASPGQVDSNVPSPGAALVVWLLGGILSWAGAASFAELGAAVPLNGGMQEYLRLIFGDTAAFLMAWIWIMAVKPSSMAIQSIVIAESISSMGATALSPGTMKLVAVLACVLLFLLNSINTKTTLRLSEAFTVVKISAVVLVALCGTVAVCAHFIDPESRLSPSDDWYTRRWFQPRASVSEGRRTEWGDISSWDRWGHYAAAVYASVWAYDGWDNANFVASEIKNPGTSLPKAIKAAMLVVLISYELVNIAFYVILPWDTLSSQNSVAVAAASSLFGWPAGILITILVSLSCAGSISSNVFSVGRLTVAAAQHNYLPHFLSIRGIPADPVGLMSTRAPLLRDDCSDTTRASLSSGGDATAVCDAPLFANALALAITLIYIISGSFRVLLIFVGMAEWVFYVTTVVGLLILRRRERDLERPFRPNVALPVTFVIVGTAIILRSAVFAPLQSGVLAVLLSIGILISKLR</sequence>
<dbReference type="GO" id="GO:0015179">
    <property type="term" value="F:L-amino acid transmembrane transporter activity"/>
    <property type="evidence" value="ECO:0007669"/>
    <property type="project" value="TreeGrafter"/>
</dbReference>
<evidence type="ECO:0000256" key="2">
    <source>
        <dbReference type="ARBA" id="ARBA00022692"/>
    </source>
</evidence>
<keyword evidence="2 6" id="KW-0812">Transmembrane</keyword>